<organism evidence="2 3">
    <name type="scientific">Actinomadura fulvescens</name>
    <dbReference type="NCBI Taxonomy" id="46160"/>
    <lineage>
        <taxon>Bacteria</taxon>
        <taxon>Bacillati</taxon>
        <taxon>Actinomycetota</taxon>
        <taxon>Actinomycetes</taxon>
        <taxon>Streptosporangiales</taxon>
        <taxon>Thermomonosporaceae</taxon>
        <taxon>Actinomadura</taxon>
    </lineage>
</organism>
<feature type="region of interest" description="Disordered" evidence="1">
    <location>
        <begin position="13"/>
        <end position="50"/>
    </location>
</feature>
<evidence type="ECO:0000256" key="1">
    <source>
        <dbReference type="SAM" id="MobiDB-lite"/>
    </source>
</evidence>
<sequence>MLGLLSCGDDGQKGGGHTGFKAGRASTCRRGAGHHGGTQVVADRSSGMSPHVGGTHVGVGWWEAFQGRALAEADMAVCVPANNDTTVAVTMRVRRQEFRTSVPFIGRSQVA</sequence>
<dbReference type="Proteomes" id="UP001501509">
    <property type="component" value="Unassembled WGS sequence"/>
</dbReference>
<evidence type="ECO:0000313" key="2">
    <source>
        <dbReference type="EMBL" id="GAA2598921.1"/>
    </source>
</evidence>
<comment type="caution">
    <text evidence="2">The sequence shown here is derived from an EMBL/GenBank/DDBJ whole genome shotgun (WGS) entry which is preliminary data.</text>
</comment>
<reference evidence="3" key="1">
    <citation type="journal article" date="2019" name="Int. J. Syst. Evol. Microbiol.">
        <title>The Global Catalogue of Microorganisms (GCM) 10K type strain sequencing project: providing services to taxonomists for standard genome sequencing and annotation.</title>
        <authorList>
            <consortium name="The Broad Institute Genomics Platform"/>
            <consortium name="The Broad Institute Genome Sequencing Center for Infectious Disease"/>
            <person name="Wu L."/>
            <person name="Ma J."/>
        </authorList>
    </citation>
    <scope>NUCLEOTIDE SEQUENCE [LARGE SCALE GENOMIC DNA]</scope>
    <source>
        <strain evidence="3">JCM 6833</strain>
    </source>
</reference>
<evidence type="ECO:0000313" key="3">
    <source>
        <dbReference type="Proteomes" id="UP001501509"/>
    </source>
</evidence>
<protein>
    <submittedName>
        <fullName evidence="2">Uncharacterized protein</fullName>
    </submittedName>
</protein>
<gene>
    <name evidence="2" type="ORF">GCM10010411_35620</name>
</gene>
<name>A0ABP6C3D2_9ACTN</name>
<keyword evidence="3" id="KW-1185">Reference proteome</keyword>
<proteinExistence type="predicted"/>
<accession>A0ABP6C3D2</accession>
<dbReference type="EMBL" id="BAAATD010000004">
    <property type="protein sequence ID" value="GAA2598921.1"/>
    <property type="molecule type" value="Genomic_DNA"/>
</dbReference>